<dbReference type="FunFam" id="3.40.50.720:FF:000060">
    <property type="entry name" value="Malic enzyme"/>
    <property type="match status" value="1"/>
</dbReference>
<evidence type="ECO:0000256" key="4">
    <source>
        <dbReference type="ARBA" id="ARBA00023002"/>
    </source>
</evidence>
<evidence type="ECO:0000256" key="2">
    <source>
        <dbReference type="ARBA" id="ARBA00008785"/>
    </source>
</evidence>
<dbReference type="Proteomes" id="UP000053766">
    <property type="component" value="Unassembled WGS sequence"/>
</dbReference>
<dbReference type="GO" id="GO:0046872">
    <property type="term" value="F:metal ion binding"/>
    <property type="evidence" value="ECO:0007669"/>
    <property type="project" value="UniProtKB-KW"/>
</dbReference>
<keyword evidence="4 8" id="KW-0560">Oxidoreductase</keyword>
<evidence type="ECO:0000256" key="1">
    <source>
        <dbReference type="ARBA" id="ARBA00001936"/>
    </source>
</evidence>
<accession>A0A0D8XE27</accession>
<dbReference type="PANTHER" id="PTHR23406">
    <property type="entry name" value="MALIC ENZYME-RELATED"/>
    <property type="match status" value="1"/>
</dbReference>
<feature type="domain" description="Malic enzyme NAD-binding" evidence="9">
    <location>
        <begin position="315"/>
        <end position="568"/>
    </location>
</feature>
<dbReference type="GO" id="GO:0005739">
    <property type="term" value="C:mitochondrion"/>
    <property type="evidence" value="ECO:0007669"/>
    <property type="project" value="TreeGrafter"/>
</dbReference>
<feature type="domain" description="Malic enzyme N-terminal" evidence="10">
    <location>
        <begin position="122"/>
        <end position="305"/>
    </location>
</feature>
<dbReference type="PIRSF" id="PIRSF000106">
    <property type="entry name" value="ME"/>
    <property type="match status" value="1"/>
</dbReference>
<feature type="binding site" evidence="7">
    <location>
        <position position="314"/>
    </location>
    <ligand>
        <name>a divalent metal cation</name>
        <dbReference type="ChEBI" id="CHEBI:60240"/>
    </ligand>
</feature>
<evidence type="ECO:0000313" key="11">
    <source>
        <dbReference type="EMBL" id="KJH42895.1"/>
    </source>
</evidence>
<evidence type="ECO:0000256" key="8">
    <source>
        <dbReference type="RuleBase" id="RU003426"/>
    </source>
</evidence>
<dbReference type="SUPFAM" id="SSF53223">
    <property type="entry name" value="Aminoacid dehydrogenase-like, N-terminal domain"/>
    <property type="match status" value="1"/>
</dbReference>
<dbReference type="Pfam" id="PF03949">
    <property type="entry name" value="Malic_M"/>
    <property type="match status" value="1"/>
</dbReference>
<evidence type="ECO:0000256" key="6">
    <source>
        <dbReference type="PIRSR" id="PIRSR000106-2"/>
    </source>
</evidence>
<sequence>MFTSSKCYQLNASIRSISTTLPTIFSSQSNLPYPEDDSKKLTLYKRYCKERVTLNKQGFEILKNERFNKGMAFSLHERQHLGLHGLLPPAFMTQKQQACRIMEHIREEDDNLAKYIILDDLQCRTEKLFYRVLCENITELLPIVYTPTVGLACQKYGAIYRHPKGLYITIYDNSVSKIYQILSNWTTTEVKAIVVTDGERILGLGDLGAYGMGIPVGKLALYVALAGIQPQWCLPIFIDVGTNNQKLLDDPFYTGLRRNRVRGADYDSLIDNFMIAVTKRFGRETLIQFEDFAFKNAYPIIDRYKNDYCTFNDDIQGTAAVAVAGLLAATRVTQMKLSQKKIVFLGAGAAGLGIAELCVTQMIDEGLTEDEARGNIFLLNSKGLITKNRAHTLTVRHQQFAKDLPHMKSLIEVVKAIKPNVLVGVSTVSGAFTPEILHEMATNNKRPIIFALSNPTSKAECTAEDAYRYTDGTALFASGSPFDDVEMNGKIYKPGQGNNSYIFPGVALAAVLFKAKRVPDKAFLIAARRCAASVSDKSLNEFARVFPHLNDIRELSIHIAIDIGSNLYETNLATLQPEPEDKVLYVRILSLKYFPGILHSSTTL</sequence>
<dbReference type="SMART" id="SM01274">
    <property type="entry name" value="malic"/>
    <property type="match status" value="1"/>
</dbReference>
<dbReference type="OrthoDB" id="5365701at2759"/>
<dbReference type="InterPro" id="IPR001891">
    <property type="entry name" value="Malic_OxRdtase"/>
</dbReference>
<feature type="active site" description="Proton donor" evidence="5">
    <location>
        <position position="145"/>
    </location>
</feature>
<keyword evidence="12" id="KW-1185">Reference proteome</keyword>
<feature type="binding site" evidence="7">
    <location>
        <position position="290"/>
    </location>
    <ligand>
        <name>a divalent metal cation</name>
        <dbReference type="ChEBI" id="CHEBI:60240"/>
    </ligand>
</feature>
<feature type="binding site" evidence="6">
    <location>
        <position position="200"/>
    </location>
    <ligand>
        <name>(S)-malate</name>
        <dbReference type="ChEBI" id="CHEBI:15589"/>
    </ligand>
</feature>
<evidence type="ECO:0000256" key="3">
    <source>
        <dbReference type="ARBA" id="ARBA00022723"/>
    </source>
</evidence>
<dbReference type="InterPro" id="IPR037062">
    <property type="entry name" value="Malic_N_dom_sf"/>
</dbReference>
<dbReference type="InterPro" id="IPR012301">
    <property type="entry name" value="Malic_N_dom"/>
</dbReference>
<feature type="binding site" evidence="6">
    <location>
        <position position="498"/>
    </location>
    <ligand>
        <name>(S)-malate</name>
        <dbReference type="ChEBI" id="CHEBI:15589"/>
    </ligand>
</feature>
<dbReference type="AlphaFoldDB" id="A0A0D8XE27"/>
<dbReference type="PANTHER" id="PTHR23406:SF90">
    <property type="entry name" value="MALIC ENZYME-RELATED"/>
    <property type="match status" value="1"/>
</dbReference>
<dbReference type="InterPro" id="IPR046346">
    <property type="entry name" value="Aminoacid_DH-like_N_sf"/>
</dbReference>
<dbReference type="GO" id="GO:0004473">
    <property type="term" value="F:malate dehydrogenase (decarboxylating) (NADP+) activity"/>
    <property type="evidence" value="ECO:0007669"/>
    <property type="project" value="TreeGrafter"/>
</dbReference>
<dbReference type="Gene3D" id="3.40.50.720">
    <property type="entry name" value="NAD(P)-binding Rossmann-like Domain"/>
    <property type="match status" value="1"/>
</dbReference>
<dbReference type="InterPro" id="IPR015884">
    <property type="entry name" value="Malic_enzyme_CS"/>
</dbReference>
<dbReference type="PROSITE" id="PS00331">
    <property type="entry name" value="MALIC_ENZYMES"/>
    <property type="match status" value="1"/>
</dbReference>
<feature type="active site" description="Proton acceptor" evidence="5">
    <location>
        <position position="218"/>
    </location>
</feature>
<dbReference type="InterPro" id="IPR036291">
    <property type="entry name" value="NAD(P)-bd_dom_sf"/>
</dbReference>
<comment type="cofactor">
    <cofactor evidence="1">
        <name>Mn(2+)</name>
        <dbReference type="ChEBI" id="CHEBI:29035"/>
    </cofactor>
</comment>
<name>A0A0D8XE27_DICVI</name>
<evidence type="ECO:0000313" key="12">
    <source>
        <dbReference type="Proteomes" id="UP000053766"/>
    </source>
</evidence>
<evidence type="ECO:0000256" key="5">
    <source>
        <dbReference type="PIRSR" id="PIRSR000106-1"/>
    </source>
</evidence>
<dbReference type="Pfam" id="PF00390">
    <property type="entry name" value="malic"/>
    <property type="match status" value="1"/>
</dbReference>
<dbReference type="FunFam" id="3.40.50.10380:FF:000004">
    <property type="entry name" value="Malic enzyme"/>
    <property type="match status" value="1"/>
</dbReference>
<evidence type="ECO:0000259" key="10">
    <source>
        <dbReference type="SMART" id="SM01274"/>
    </source>
</evidence>
<feature type="binding site" evidence="7">
    <location>
        <position position="291"/>
    </location>
    <ligand>
        <name>a divalent metal cation</name>
        <dbReference type="ChEBI" id="CHEBI:60240"/>
    </ligand>
</feature>
<dbReference type="STRING" id="29172.A0A0D8XE27"/>
<keyword evidence="3 7" id="KW-0479">Metal-binding</keyword>
<dbReference type="SUPFAM" id="SSF51735">
    <property type="entry name" value="NAD(P)-binding Rossmann-fold domains"/>
    <property type="match status" value="1"/>
</dbReference>
<organism evidence="11 12">
    <name type="scientific">Dictyocaulus viviparus</name>
    <name type="common">Bovine lungworm</name>
    <dbReference type="NCBI Taxonomy" id="29172"/>
    <lineage>
        <taxon>Eukaryota</taxon>
        <taxon>Metazoa</taxon>
        <taxon>Ecdysozoa</taxon>
        <taxon>Nematoda</taxon>
        <taxon>Chromadorea</taxon>
        <taxon>Rhabditida</taxon>
        <taxon>Rhabditina</taxon>
        <taxon>Rhabditomorpha</taxon>
        <taxon>Strongyloidea</taxon>
        <taxon>Metastrongylidae</taxon>
        <taxon>Dictyocaulus</taxon>
    </lineage>
</organism>
<comment type="cofactor">
    <cofactor evidence="7">
        <name>Mg(2+)</name>
        <dbReference type="ChEBI" id="CHEBI:18420"/>
    </cofactor>
    <cofactor evidence="7">
        <name>Mn(2+)</name>
        <dbReference type="ChEBI" id="CHEBI:29035"/>
    </cofactor>
    <text evidence="7">Divalent metal cations. Prefers magnesium or manganese.</text>
</comment>
<dbReference type="GO" id="GO:0006108">
    <property type="term" value="P:malate metabolic process"/>
    <property type="evidence" value="ECO:0007669"/>
    <property type="project" value="TreeGrafter"/>
</dbReference>
<proteinExistence type="inferred from homology"/>
<reference evidence="12" key="2">
    <citation type="journal article" date="2016" name="Sci. Rep.">
        <title>Dictyocaulus viviparus genome, variome and transcriptome elucidate lungworm biology and support future intervention.</title>
        <authorList>
            <person name="McNulty S.N."/>
            <person name="Strube C."/>
            <person name="Rosa B.A."/>
            <person name="Martin J.C."/>
            <person name="Tyagi R."/>
            <person name="Choi Y.J."/>
            <person name="Wang Q."/>
            <person name="Hallsworth Pepin K."/>
            <person name="Zhang X."/>
            <person name="Ozersky P."/>
            <person name="Wilson R.K."/>
            <person name="Sternberg P.W."/>
            <person name="Gasser R.B."/>
            <person name="Mitreva M."/>
        </authorList>
    </citation>
    <scope>NUCLEOTIDE SEQUENCE [LARGE SCALE GENOMIC DNA]</scope>
    <source>
        <strain evidence="12">HannoverDv2000</strain>
    </source>
</reference>
<feature type="binding site" evidence="6">
    <location>
        <position position="454"/>
    </location>
    <ligand>
        <name>(S)-malate</name>
        <dbReference type="ChEBI" id="CHEBI:15589"/>
    </ligand>
</feature>
<dbReference type="InterPro" id="IPR012302">
    <property type="entry name" value="Malic_NAD-bd"/>
</dbReference>
<dbReference type="EMBL" id="KN716613">
    <property type="protein sequence ID" value="KJH42895.1"/>
    <property type="molecule type" value="Genomic_DNA"/>
</dbReference>
<dbReference type="PRINTS" id="PR00072">
    <property type="entry name" value="MALOXRDTASE"/>
</dbReference>
<reference evidence="11 12" key="1">
    <citation type="submission" date="2013-11" db="EMBL/GenBank/DDBJ databases">
        <title>Draft genome of the bovine lungworm Dictyocaulus viviparus.</title>
        <authorList>
            <person name="Mitreva M."/>
        </authorList>
    </citation>
    <scope>NUCLEOTIDE SEQUENCE [LARGE SCALE GENOMIC DNA]</scope>
    <source>
        <strain evidence="11 12">HannoverDv2000</strain>
    </source>
</reference>
<gene>
    <name evidence="11" type="ORF">DICVIV_11109</name>
</gene>
<dbReference type="NCBIfam" id="NF010052">
    <property type="entry name" value="PRK13529.1"/>
    <property type="match status" value="1"/>
</dbReference>
<evidence type="ECO:0000259" key="9">
    <source>
        <dbReference type="SMART" id="SM00919"/>
    </source>
</evidence>
<comment type="similarity">
    <text evidence="2 8">Belongs to the malic enzymes family.</text>
</comment>
<evidence type="ECO:0000256" key="7">
    <source>
        <dbReference type="PIRSR" id="PIRSR000106-3"/>
    </source>
</evidence>
<dbReference type="Gene3D" id="3.40.50.10380">
    <property type="entry name" value="Malic enzyme, N-terminal domain"/>
    <property type="match status" value="1"/>
</dbReference>
<dbReference type="SMART" id="SM00919">
    <property type="entry name" value="Malic_M"/>
    <property type="match status" value="1"/>
</dbReference>
<dbReference type="GO" id="GO:0051287">
    <property type="term" value="F:NAD binding"/>
    <property type="evidence" value="ECO:0007669"/>
    <property type="project" value="InterPro"/>
</dbReference>
<protein>
    <recommendedName>
        <fullName evidence="8">Malic enzyme</fullName>
    </recommendedName>
</protein>